<gene>
    <name evidence="1" type="ORF">HY29_15360</name>
</gene>
<sequence length="47" mass="4987">MNDTTSFGEADGACVEDTEKVMEEAAGPVEEARVHGAERWITGICAC</sequence>
<dbReference type="PATRIC" id="fig|1280946.3.peg.2074"/>
<name>A0A062UDN1_9PROT</name>
<dbReference type="Proteomes" id="UP000027037">
    <property type="component" value="Unassembled WGS sequence"/>
</dbReference>
<evidence type="ECO:0000313" key="1">
    <source>
        <dbReference type="EMBL" id="KCZ54215.1"/>
    </source>
</evidence>
<evidence type="ECO:0000313" key="2">
    <source>
        <dbReference type="Proteomes" id="UP000027037"/>
    </source>
</evidence>
<reference evidence="1 2" key="1">
    <citation type="journal article" date="2014" name="Antonie Van Leeuwenhoek">
        <title>Hyphomonas beringensis sp. nov. and Hyphomonas chukchiensis sp. nov., isolated from surface seawater of the Bering Sea and Chukchi Sea.</title>
        <authorList>
            <person name="Li C."/>
            <person name="Lai Q."/>
            <person name="Li G."/>
            <person name="Dong C."/>
            <person name="Wang J."/>
            <person name="Liao Y."/>
            <person name="Shao Z."/>
        </authorList>
    </citation>
    <scope>NUCLEOTIDE SEQUENCE [LARGE SCALE GENOMIC DNA]</scope>
    <source>
        <strain evidence="1 2">25B14_1</strain>
    </source>
</reference>
<organism evidence="1 2">
    <name type="scientific">Hyphomonas beringensis</name>
    <dbReference type="NCBI Taxonomy" id="1280946"/>
    <lineage>
        <taxon>Bacteria</taxon>
        <taxon>Pseudomonadati</taxon>
        <taxon>Pseudomonadota</taxon>
        <taxon>Alphaproteobacteria</taxon>
        <taxon>Hyphomonadales</taxon>
        <taxon>Hyphomonadaceae</taxon>
        <taxon>Hyphomonas</taxon>
    </lineage>
</organism>
<dbReference type="STRING" id="1280946.HY29_15360"/>
<dbReference type="AlphaFoldDB" id="A0A062UDN1"/>
<dbReference type="RefSeq" id="WP_206741952.1">
    <property type="nucleotide sequence ID" value="NZ_AWFF01000041.1"/>
</dbReference>
<dbReference type="EMBL" id="AWFF01000041">
    <property type="protein sequence ID" value="KCZ54215.1"/>
    <property type="molecule type" value="Genomic_DNA"/>
</dbReference>
<keyword evidence="2" id="KW-1185">Reference proteome</keyword>
<comment type="caution">
    <text evidence="1">The sequence shown here is derived from an EMBL/GenBank/DDBJ whole genome shotgun (WGS) entry which is preliminary data.</text>
</comment>
<protein>
    <submittedName>
        <fullName evidence="1">Uncharacterized protein</fullName>
    </submittedName>
</protein>
<proteinExistence type="predicted"/>
<accession>A0A062UDN1</accession>